<reference evidence="1" key="1">
    <citation type="submission" date="2018-11" db="EMBL/GenBank/DDBJ databases">
        <authorList>
            <consortium name="Pathogen Informatics"/>
        </authorList>
    </citation>
    <scope>NUCLEOTIDE SEQUENCE</scope>
</reference>
<evidence type="ECO:0000313" key="1">
    <source>
        <dbReference type="EMBL" id="VEL32454.1"/>
    </source>
</evidence>
<proteinExistence type="predicted"/>
<organism evidence="1 2">
    <name type="scientific">Protopolystoma xenopodis</name>
    <dbReference type="NCBI Taxonomy" id="117903"/>
    <lineage>
        <taxon>Eukaryota</taxon>
        <taxon>Metazoa</taxon>
        <taxon>Spiralia</taxon>
        <taxon>Lophotrochozoa</taxon>
        <taxon>Platyhelminthes</taxon>
        <taxon>Monogenea</taxon>
        <taxon>Polyopisthocotylea</taxon>
        <taxon>Polystomatidea</taxon>
        <taxon>Polystomatidae</taxon>
        <taxon>Protopolystoma</taxon>
    </lineage>
</organism>
<keyword evidence="2" id="KW-1185">Reference proteome</keyword>
<name>A0A448XAN2_9PLAT</name>
<dbReference type="Proteomes" id="UP000784294">
    <property type="component" value="Unassembled WGS sequence"/>
</dbReference>
<evidence type="ECO:0000313" key="2">
    <source>
        <dbReference type="Proteomes" id="UP000784294"/>
    </source>
</evidence>
<sequence>MCLAENLFSSVWLIRPLVVSFEADWNLSRYRDDSAILNWPTESNKPFRSCKELECFVEVFRTLLVV</sequence>
<accession>A0A448XAN2</accession>
<protein>
    <submittedName>
        <fullName evidence="1">Uncharacterized protein</fullName>
    </submittedName>
</protein>
<comment type="caution">
    <text evidence="1">The sequence shown here is derived from an EMBL/GenBank/DDBJ whole genome shotgun (WGS) entry which is preliminary data.</text>
</comment>
<dbReference type="AlphaFoldDB" id="A0A448XAN2"/>
<gene>
    <name evidence="1" type="ORF">PXEA_LOCUS25894</name>
</gene>
<dbReference type="EMBL" id="CAAALY010244200">
    <property type="protein sequence ID" value="VEL32454.1"/>
    <property type="molecule type" value="Genomic_DNA"/>
</dbReference>